<evidence type="ECO:0000313" key="5">
    <source>
        <dbReference type="Proteomes" id="UP000001784"/>
    </source>
</evidence>
<dbReference type="eggNOG" id="COG0859">
    <property type="taxonomic scope" value="Bacteria"/>
</dbReference>
<reference evidence="4 5" key="1">
    <citation type="submission" date="2006-10" db="EMBL/GenBank/DDBJ databases">
        <title>Complete sequence of Syntrophobacter fumaroxidans MPOB.</title>
        <authorList>
            <consortium name="US DOE Joint Genome Institute"/>
            <person name="Copeland A."/>
            <person name="Lucas S."/>
            <person name="Lapidus A."/>
            <person name="Barry K."/>
            <person name="Detter J.C."/>
            <person name="Glavina del Rio T."/>
            <person name="Hammon N."/>
            <person name="Israni S."/>
            <person name="Pitluck S."/>
            <person name="Goltsman E.G."/>
            <person name="Martinez M."/>
            <person name="Schmutz J."/>
            <person name="Larimer F."/>
            <person name="Land M."/>
            <person name="Hauser L."/>
            <person name="Kyrpides N."/>
            <person name="Kim E."/>
            <person name="Boone D.R."/>
            <person name="Brockman F."/>
            <person name="Culley D."/>
            <person name="Ferry J."/>
            <person name="Gunsalus R."/>
            <person name="McInerney M.J."/>
            <person name="Morrison M."/>
            <person name="Plugge C."/>
            <person name="Rohlin L."/>
            <person name="Scholten J."/>
            <person name="Sieber J."/>
            <person name="Stams A.J.M."/>
            <person name="Worm P."/>
            <person name="Henstra A.M."/>
            <person name="Richardson P."/>
        </authorList>
    </citation>
    <scope>NUCLEOTIDE SEQUENCE [LARGE SCALE GENOMIC DNA]</scope>
    <source>
        <strain evidence="5">DSM 10017 / MPOB</strain>
    </source>
</reference>
<name>A0LF69_SYNFM</name>
<evidence type="ECO:0000313" key="4">
    <source>
        <dbReference type="EMBL" id="ABK16071.1"/>
    </source>
</evidence>
<evidence type="ECO:0000256" key="1">
    <source>
        <dbReference type="ARBA" id="ARBA00022676"/>
    </source>
</evidence>
<feature type="region of interest" description="Disordered" evidence="3">
    <location>
        <begin position="1"/>
        <end position="28"/>
    </location>
</feature>
<evidence type="ECO:0000256" key="2">
    <source>
        <dbReference type="ARBA" id="ARBA00022679"/>
    </source>
</evidence>
<dbReference type="OrthoDB" id="9797795at2"/>
<keyword evidence="1" id="KW-0328">Glycosyltransferase</keyword>
<accession>A0LF69</accession>
<dbReference type="KEGG" id="sfu:Sfum_0371"/>
<dbReference type="RefSeq" id="WP_011697244.1">
    <property type="nucleotide sequence ID" value="NC_008554.1"/>
</dbReference>
<dbReference type="SUPFAM" id="SSF53756">
    <property type="entry name" value="UDP-Glycosyltransferase/glycogen phosphorylase"/>
    <property type="match status" value="1"/>
</dbReference>
<dbReference type="Proteomes" id="UP000001784">
    <property type="component" value="Chromosome"/>
</dbReference>
<dbReference type="Gene3D" id="3.40.50.2000">
    <property type="entry name" value="Glycogen Phosphorylase B"/>
    <property type="match status" value="2"/>
</dbReference>
<dbReference type="PANTHER" id="PTHR30160">
    <property type="entry name" value="TETRAACYLDISACCHARIDE 4'-KINASE-RELATED"/>
    <property type="match status" value="1"/>
</dbReference>
<dbReference type="HOGENOM" id="CLU_038371_3_1_7"/>
<gene>
    <name evidence="4" type="ordered locus">Sfum_0371</name>
</gene>
<sequence length="378" mass="42287">MRMTGNQSHHDNRTGGADAESSAPPGLRLPSRERVKFLLIRRDNIGDLVCTTPSILALRRTFPQSRIDLMVNGYNADAIVGLPELDTVHIYHKSKHGRFRYGWQNHFHLLDLFRKIRRERYDVAIGVAGQFNKTTARFTLMSGAFHRIGYASRASAIPLFERLCYTRLVAPPDPGCGAHEVELSYRLLAPLGIRDTPGPMKLAVRRECLQEIRDLLLSRNAVGPVVGLHISSRRPENRWAPENFVELARMVSRERPETKFLILWAPGDASNPYHPGDDRKARDIAEALRDCAVPCRTDTIPRLTAAMSACRLVICGDGGAMHIAAALQRPVVAIFGSSDASRWRPWGTKCELLQKGRKADDNSVEEVYRCCGKLMIGS</sequence>
<protein>
    <submittedName>
        <fullName evidence="4">Glycosyl transferase, family 9</fullName>
    </submittedName>
</protein>
<proteinExistence type="predicted"/>
<dbReference type="GO" id="GO:0009244">
    <property type="term" value="P:lipopolysaccharide core region biosynthetic process"/>
    <property type="evidence" value="ECO:0007669"/>
    <property type="project" value="TreeGrafter"/>
</dbReference>
<dbReference type="CAZy" id="GT9">
    <property type="family name" value="Glycosyltransferase Family 9"/>
</dbReference>
<keyword evidence="5" id="KW-1185">Reference proteome</keyword>
<dbReference type="EMBL" id="CP000478">
    <property type="protein sequence ID" value="ABK16071.1"/>
    <property type="molecule type" value="Genomic_DNA"/>
</dbReference>
<evidence type="ECO:0000256" key="3">
    <source>
        <dbReference type="SAM" id="MobiDB-lite"/>
    </source>
</evidence>
<dbReference type="CDD" id="cd03789">
    <property type="entry name" value="GT9_LPS_heptosyltransferase"/>
    <property type="match status" value="1"/>
</dbReference>
<dbReference type="GO" id="GO:0008713">
    <property type="term" value="F:ADP-heptose-lipopolysaccharide heptosyltransferase activity"/>
    <property type="evidence" value="ECO:0007669"/>
    <property type="project" value="TreeGrafter"/>
</dbReference>
<dbReference type="PANTHER" id="PTHR30160:SF1">
    <property type="entry name" value="LIPOPOLYSACCHARIDE 1,2-N-ACETYLGLUCOSAMINETRANSFERASE-RELATED"/>
    <property type="match status" value="1"/>
</dbReference>
<keyword evidence="2 4" id="KW-0808">Transferase</keyword>
<organism evidence="4 5">
    <name type="scientific">Syntrophobacter fumaroxidans (strain DSM 10017 / MPOB)</name>
    <dbReference type="NCBI Taxonomy" id="335543"/>
    <lineage>
        <taxon>Bacteria</taxon>
        <taxon>Pseudomonadati</taxon>
        <taxon>Thermodesulfobacteriota</taxon>
        <taxon>Syntrophobacteria</taxon>
        <taxon>Syntrophobacterales</taxon>
        <taxon>Syntrophobacteraceae</taxon>
        <taxon>Syntrophobacter</taxon>
    </lineage>
</organism>
<dbReference type="Pfam" id="PF01075">
    <property type="entry name" value="Glyco_transf_9"/>
    <property type="match status" value="1"/>
</dbReference>
<dbReference type="STRING" id="335543.Sfum_0371"/>
<dbReference type="AlphaFoldDB" id="A0LF69"/>
<dbReference type="InterPro" id="IPR002201">
    <property type="entry name" value="Glyco_trans_9"/>
</dbReference>
<dbReference type="InParanoid" id="A0LF69"/>
<dbReference type="InterPro" id="IPR051199">
    <property type="entry name" value="LPS_LOS_Heptosyltrfase"/>
</dbReference>
<dbReference type="GO" id="GO:0005829">
    <property type="term" value="C:cytosol"/>
    <property type="evidence" value="ECO:0007669"/>
    <property type="project" value="TreeGrafter"/>
</dbReference>